<reference evidence="2" key="1">
    <citation type="submission" date="2018-05" db="EMBL/GenBank/DDBJ databases">
        <authorList>
            <person name="Lanie J.A."/>
            <person name="Ng W.-L."/>
            <person name="Kazmierczak K.M."/>
            <person name="Andrzejewski T.M."/>
            <person name="Davidsen T.M."/>
            <person name="Wayne K.J."/>
            <person name="Tettelin H."/>
            <person name="Glass J.I."/>
            <person name="Rusch D."/>
            <person name="Podicherti R."/>
            <person name="Tsui H.-C.T."/>
            <person name="Winkler M.E."/>
        </authorList>
    </citation>
    <scope>NUCLEOTIDE SEQUENCE</scope>
</reference>
<dbReference type="Pfam" id="PF03435">
    <property type="entry name" value="Sacchrp_dh_NADP"/>
    <property type="match status" value="1"/>
</dbReference>
<sequence length="407" mass="45056">MNQLRKYDIIVWGASGFTGRLVAEYLFKKYGSNKNLKWAIAGRNSLKLGSVRKDILDSTVPLILADSNDSKSLNEMVKKTKVICTTVGPYAKYGSKLVAACVENKTHYCDLAGEVQWIRKMIDHYHKEAKINYTKIVNSCGFDSIPSDMGVYYIQKQAKISKNQRAELIEMRVAGAKGGISGGTYESLSKVNEEANKDKEIFRVLINPYGLNPVGEQDGLDKSDLRKVVYDKSSNSWIGPFIMAGINTKIVRRSNALSNYSYGKDFMYNEATLSGNGIFGRIKGYFLVIPIFLLMSAKPGSVLKKFIDYILPKPGEGPNKKDREAGFYNLRFYITLEDGSKAFAKVIGDMDPGYGSTSKMLAESAVCLAKDELPDSSGVLTPSIAMGDALLDRLQKNAGLTFNFNNK</sequence>
<dbReference type="InterPro" id="IPR005097">
    <property type="entry name" value="Sacchrp_dh_NADP-bd"/>
</dbReference>
<dbReference type="SUPFAM" id="SSF51735">
    <property type="entry name" value="NAD(P)-binding Rossmann-fold domains"/>
    <property type="match status" value="1"/>
</dbReference>
<protein>
    <recommendedName>
        <fullName evidence="1">Saccharopine dehydrogenase NADP binding domain-containing protein</fullName>
    </recommendedName>
</protein>
<dbReference type="PANTHER" id="PTHR12286">
    <property type="entry name" value="SACCHAROPINE DEHYDROGENASE-LIKE OXIDOREDUCTASE"/>
    <property type="match status" value="1"/>
</dbReference>
<dbReference type="GO" id="GO:0005886">
    <property type="term" value="C:plasma membrane"/>
    <property type="evidence" value="ECO:0007669"/>
    <property type="project" value="TreeGrafter"/>
</dbReference>
<feature type="domain" description="Saccharopine dehydrogenase NADP binding" evidence="1">
    <location>
        <begin position="9"/>
        <end position="130"/>
    </location>
</feature>
<evidence type="ECO:0000313" key="2">
    <source>
        <dbReference type="EMBL" id="SUZ53068.1"/>
    </source>
</evidence>
<dbReference type="GO" id="GO:0009247">
    <property type="term" value="P:glycolipid biosynthetic process"/>
    <property type="evidence" value="ECO:0007669"/>
    <property type="project" value="TreeGrafter"/>
</dbReference>
<proteinExistence type="predicted"/>
<evidence type="ECO:0000259" key="1">
    <source>
        <dbReference type="Pfam" id="PF03435"/>
    </source>
</evidence>
<dbReference type="EMBL" id="UINC01000312">
    <property type="protein sequence ID" value="SUZ53068.1"/>
    <property type="molecule type" value="Genomic_DNA"/>
</dbReference>
<dbReference type="InterPro" id="IPR051276">
    <property type="entry name" value="Saccharopine_DH-like_oxidrdct"/>
</dbReference>
<gene>
    <name evidence="2" type="ORF">METZ01_LOCUS5922</name>
</gene>
<dbReference type="PANTHER" id="PTHR12286:SF5">
    <property type="entry name" value="SACCHAROPINE DEHYDROGENASE-LIKE OXIDOREDUCTASE"/>
    <property type="match status" value="1"/>
</dbReference>
<accession>A0A381NGW4</accession>
<dbReference type="Gene3D" id="3.40.50.720">
    <property type="entry name" value="NAD(P)-binding Rossmann-like Domain"/>
    <property type="match status" value="1"/>
</dbReference>
<name>A0A381NGW4_9ZZZZ</name>
<dbReference type="AlphaFoldDB" id="A0A381NGW4"/>
<organism evidence="2">
    <name type="scientific">marine metagenome</name>
    <dbReference type="NCBI Taxonomy" id="408172"/>
    <lineage>
        <taxon>unclassified sequences</taxon>
        <taxon>metagenomes</taxon>
        <taxon>ecological metagenomes</taxon>
    </lineage>
</organism>
<dbReference type="InterPro" id="IPR036291">
    <property type="entry name" value="NAD(P)-bd_dom_sf"/>
</dbReference>